<dbReference type="EMBL" id="JAURUE010000002">
    <property type="protein sequence ID" value="MDP9614992.1"/>
    <property type="molecule type" value="Genomic_DNA"/>
</dbReference>
<evidence type="ECO:0000256" key="1">
    <source>
        <dbReference type="SAM" id="MobiDB-lite"/>
    </source>
</evidence>
<evidence type="ECO:0000313" key="3">
    <source>
        <dbReference type="Proteomes" id="UP001234880"/>
    </source>
</evidence>
<feature type="region of interest" description="Disordered" evidence="1">
    <location>
        <begin position="1"/>
        <end position="33"/>
    </location>
</feature>
<organism evidence="2 3">
    <name type="scientific">Streptomyces demainii</name>
    <dbReference type="NCBI Taxonomy" id="588122"/>
    <lineage>
        <taxon>Bacteria</taxon>
        <taxon>Bacillati</taxon>
        <taxon>Actinomycetota</taxon>
        <taxon>Actinomycetes</taxon>
        <taxon>Kitasatosporales</taxon>
        <taxon>Streptomycetaceae</taxon>
        <taxon>Streptomyces</taxon>
    </lineage>
</organism>
<evidence type="ECO:0000313" key="2">
    <source>
        <dbReference type="EMBL" id="MDP9614992.1"/>
    </source>
</evidence>
<gene>
    <name evidence="2" type="ORF">JOF35_007330</name>
</gene>
<name>A0ABT9L5G6_9ACTN</name>
<dbReference type="RefSeq" id="WP_143712538.1">
    <property type="nucleotide sequence ID" value="NZ_JAURUE010000002.1"/>
</dbReference>
<accession>A0ABT9L5G6</accession>
<proteinExistence type="predicted"/>
<comment type="caution">
    <text evidence="2">The sequence shown here is derived from an EMBL/GenBank/DDBJ whole genome shotgun (WGS) entry which is preliminary data.</text>
</comment>
<keyword evidence="3" id="KW-1185">Reference proteome</keyword>
<reference evidence="2 3" key="1">
    <citation type="submission" date="2023-07" db="EMBL/GenBank/DDBJ databases">
        <title>Sequencing the genomes of 1000 actinobacteria strains.</title>
        <authorList>
            <person name="Klenk H.-P."/>
        </authorList>
    </citation>
    <scope>NUCLEOTIDE SEQUENCE [LARGE SCALE GENOMIC DNA]</scope>
    <source>
        <strain evidence="2 3">DSM 41600</strain>
    </source>
</reference>
<dbReference type="Proteomes" id="UP001234880">
    <property type="component" value="Unassembled WGS sequence"/>
</dbReference>
<protein>
    <submittedName>
        <fullName evidence="2">Uncharacterized protein</fullName>
    </submittedName>
</protein>
<feature type="compositionally biased region" description="Basic and acidic residues" evidence="1">
    <location>
        <begin position="1"/>
        <end position="10"/>
    </location>
</feature>
<sequence length="67" mass="7587">MKIARADSRHAHTFSVRFPRSHAPAKPVSQGSKRRLRLLMRECDLSFRAGHDPGQGIDLVISFTPKF</sequence>